<keyword evidence="1" id="KW-0064">Aspartyl protease</keyword>
<reference evidence="4" key="1">
    <citation type="submission" date="2021-03" db="EMBL/GenBank/DDBJ databases">
        <title>Draft genome sequence of rust myrtle Austropuccinia psidii MF-1, a brazilian biotype.</title>
        <authorList>
            <person name="Quecine M.C."/>
            <person name="Pachon D.M.R."/>
            <person name="Bonatelli M.L."/>
            <person name="Correr F.H."/>
            <person name="Franceschini L.M."/>
            <person name="Leite T.F."/>
            <person name="Margarido G.R.A."/>
            <person name="Almeida C.A."/>
            <person name="Ferrarezi J.A."/>
            <person name="Labate C.A."/>
        </authorList>
    </citation>
    <scope>NUCLEOTIDE SEQUENCE</scope>
    <source>
        <strain evidence="4">MF-1</strain>
    </source>
</reference>
<evidence type="ECO:0000256" key="2">
    <source>
        <dbReference type="ARBA" id="ARBA00022801"/>
    </source>
</evidence>
<evidence type="ECO:0000313" key="5">
    <source>
        <dbReference type="Proteomes" id="UP000765509"/>
    </source>
</evidence>
<dbReference type="GO" id="GO:0004190">
    <property type="term" value="F:aspartic-type endopeptidase activity"/>
    <property type="evidence" value="ECO:0007669"/>
    <property type="project" value="UniProtKB-KW"/>
</dbReference>
<dbReference type="EMBL" id="AVOT02012502">
    <property type="protein sequence ID" value="MBW0494284.1"/>
    <property type="molecule type" value="Genomic_DNA"/>
</dbReference>
<proteinExistence type="predicted"/>
<feature type="domain" description="Peptidase A2" evidence="3">
    <location>
        <begin position="40"/>
        <end position="77"/>
    </location>
</feature>
<dbReference type="Proteomes" id="UP000765509">
    <property type="component" value="Unassembled WGS sequence"/>
</dbReference>
<comment type="caution">
    <text evidence="4">The sequence shown here is derived from an EMBL/GenBank/DDBJ whole genome shotgun (WGS) entry which is preliminary data.</text>
</comment>
<keyword evidence="2" id="KW-0378">Hydrolase</keyword>
<evidence type="ECO:0000259" key="3">
    <source>
        <dbReference type="PROSITE" id="PS50175"/>
    </source>
</evidence>
<dbReference type="InterPro" id="IPR001969">
    <property type="entry name" value="Aspartic_peptidase_AS"/>
</dbReference>
<protein>
    <recommendedName>
        <fullName evidence="3">Peptidase A2 domain-containing protein</fullName>
    </recommendedName>
</protein>
<sequence length="86" mass="9594">MDLQERLLTFVSKEIPKPRIHYAFPLGFMEILNGKEEYQIKALVDTGAELNIIPQEIAIKASLTTRNLNMNIRGIGGHTTSLVALS</sequence>
<dbReference type="Gene3D" id="2.40.70.10">
    <property type="entry name" value="Acid Proteases"/>
    <property type="match status" value="1"/>
</dbReference>
<dbReference type="SUPFAM" id="SSF50630">
    <property type="entry name" value="Acid proteases"/>
    <property type="match status" value="1"/>
</dbReference>
<evidence type="ECO:0000313" key="4">
    <source>
        <dbReference type="EMBL" id="MBW0494284.1"/>
    </source>
</evidence>
<dbReference type="AlphaFoldDB" id="A0A9Q3D040"/>
<accession>A0A9Q3D040</accession>
<dbReference type="InterPro" id="IPR001995">
    <property type="entry name" value="Peptidase_A2_cat"/>
</dbReference>
<keyword evidence="1" id="KW-0645">Protease</keyword>
<dbReference type="InterPro" id="IPR021109">
    <property type="entry name" value="Peptidase_aspartic_dom_sf"/>
</dbReference>
<dbReference type="PROSITE" id="PS00141">
    <property type="entry name" value="ASP_PROTEASE"/>
    <property type="match status" value="1"/>
</dbReference>
<evidence type="ECO:0000256" key="1">
    <source>
        <dbReference type="ARBA" id="ARBA00022750"/>
    </source>
</evidence>
<name>A0A9Q3D040_9BASI</name>
<dbReference type="GO" id="GO:0006508">
    <property type="term" value="P:proteolysis"/>
    <property type="evidence" value="ECO:0007669"/>
    <property type="project" value="InterPro"/>
</dbReference>
<keyword evidence="5" id="KW-1185">Reference proteome</keyword>
<gene>
    <name evidence="4" type="ORF">O181_033999</name>
</gene>
<dbReference type="Pfam" id="PF13650">
    <property type="entry name" value="Asp_protease_2"/>
    <property type="match status" value="1"/>
</dbReference>
<dbReference type="PROSITE" id="PS50175">
    <property type="entry name" value="ASP_PROT_RETROV"/>
    <property type="match status" value="1"/>
</dbReference>
<organism evidence="4 5">
    <name type="scientific">Austropuccinia psidii MF-1</name>
    <dbReference type="NCBI Taxonomy" id="1389203"/>
    <lineage>
        <taxon>Eukaryota</taxon>
        <taxon>Fungi</taxon>
        <taxon>Dikarya</taxon>
        <taxon>Basidiomycota</taxon>
        <taxon>Pucciniomycotina</taxon>
        <taxon>Pucciniomycetes</taxon>
        <taxon>Pucciniales</taxon>
        <taxon>Sphaerophragmiaceae</taxon>
        <taxon>Austropuccinia</taxon>
    </lineage>
</organism>